<accession>A0A5J5E3S5</accession>
<comment type="subcellular location">
    <subcellularLocation>
        <location evidence="1">Cytoplasm</location>
    </subcellularLocation>
</comment>
<evidence type="ECO:0000256" key="1">
    <source>
        <dbReference type="ARBA" id="ARBA00004496"/>
    </source>
</evidence>
<dbReference type="OrthoDB" id="3238942at2"/>
<organism evidence="9 10">
    <name type="scientific">Bifidobacterium vespertilionis</name>
    <dbReference type="NCBI Taxonomy" id="2562524"/>
    <lineage>
        <taxon>Bacteria</taxon>
        <taxon>Bacillati</taxon>
        <taxon>Actinomycetota</taxon>
        <taxon>Actinomycetes</taxon>
        <taxon>Bifidobacteriales</taxon>
        <taxon>Bifidobacteriaceae</taxon>
        <taxon>Bifidobacterium</taxon>
    </lineage>
</organism>
<dbReference type="EMBL" id="RZNZ01000009">
    <property type="protein sequence ID" value="KAA8820090.1"/>
    <property type="molecule type" value="Genomic_DNA"/>
</dbReference>
<keyword evidence="11" id="KW-1185">Reference proteome</keyword>
<dbReference type="EMBL" id="RZOA01000006">
    <property type="protein sequence ID" value="KAA8823806.1"/>
    <property type="molecule type" value="Genomic_DNA"/>
</dbReference>
<evidence type="ECO:0000313" key="11">
    <source>
        <dbReference type="Proteomes" id="UP000374630"/>
    </source>
</evidence>
<evidence type="ECO:0000256" key="3">
    <source>
        <dbReference type="ARBA" id="ARBA00018111"/>
    </source>
</evidence>
<evidence type="ECO:0000313" key="9">
    <source>
        <dbReference type="EMBL" id="KAA8823806.1"/>
    </source>
</evidence>
<name>A0A5J5E3S5_9BIFI</name>
<dbReference type="GO" id="GO:0005737">
    <property type="term" value="C:cytoplasm"/>
    <property type="evidence" value="ECO:0007669"/>
    <property type="project" value="UniProtKB-SubCell"/>
</dbReference>
<feature type="compositionally biased region" description="Basic and acidic residues" evidence="5">
    <location>
        <begin position="24"/>
        <end position="41"/>
    </location>
</feature>
<evidence type="ECO:0000313" key="10">
    <source>
        <dbReference type="Proteomes" id="UP000345527"/>
    </source>
</evidence>
<keyword evidence="4" id="KW-0963">Cytoplasm</keyword>
<dbReference type="Proteomes" id="UP000345527">
    <property type="component" value="Unassembled WGS sequence"/>
</dbReference>
<evidence type="ECO:0000313" key="8">
    <source>
        <dbReference type="EMBL" id="KAA8820090.1"/>
    </source>
</evidence>
<protein>
    <recommendedName>
        <fullName evidence="3">Regulatory protein RecX</fullName>
    </recommendedName>
</protein>
<dbReference type="Proteomes" id="UP000374630">
    <property type="component" value="Unassembled WGS sequence"/>
</dbReference>
<gene>
    <name evidence="9" type="ORF">EM848_04060</name>
    <name evidence="8" type="ORF">EMO90_07520</name>
</gene>
<dbReference type="InterPro" id="IPR036388">
    <property type="entry name" value="WH-like_DNA-bd_sf"/>
</dbReference>
<comment type="caution">
    <text evidence="9">The sequence shown here is derived from an EMBL/GenBank/DDBJ whole genome shotgun (WGS) entry which is preliminary data.</text>
</comment>
<feature type="region of interest" description="Disordered" evidence="5">
    <location>
        <begin position="19"/>
        <end position="58"/>
    </location>
</feature>
<dbReference type="Pfam" id="PF02631">
    <property type="entry name" value="RecX_HTH2"/>
    <property type="match status" value="1"/>
</dbReference>
<dbReference type="PANTHER" id="PTHR33602">
    <property type="entry name" value="REGULATORY PROTEIN RECX FAMILY PROTEIN"/>
    <property type="match status" value="1"/>
</dbReference>
<dbReference type="InterPro" id="IPR003783">
    <property type="entry name" value="Regulatory_RecX"/>
</dbReference>
<dbReference type="AlphaFoldDB" id="A0A5J5E3S5"/>
<evidence type="ECO:0000256" key="2">
    <source>
        <dbReference type="ARBA" id="ARBA00009695"/>
    </source>
</evidence>
<reference evidence="10 11" key="1">
    <citation type="journal article" date="2019" name="Syst. Appl. Microbiol.">
        <title>Characterization of Bifidobacterium species in feaces of the Egyptian fruit bat: Description of B. vespertilionis sp. nov. and B. rousetti sp. nov.</title>
        <authorList>
            <person name="Modesto M."/>
            <person name="Satti M."/>
            <person name="Watanabe K."/>
            <person name="Puglisi E."/>
            <person name="Morelli L."/>
            <person name="Huang C.-H."/>
            <person name="Liou J.-S."/>
            <person name="Miyashita M."/>
            <person name="Tamura T."/>
            <person name="Saito S."/>
            <person name="Mori K."/>
            <person name="Huang L."/>
            <person name="Sciavilla P."/>
            <person name="Sandri C."/>
            <person name="Spiezio C."/>
            <person name="Vitali F."/>
            <person name="Cavalieri D."/>
            <person name="Perpetuini G."/>
            <person name="Tofalo R."/>
            <person name="Bonetti A."/>
            <person name="Arita M."/>
            <person name="Mattarelli P."/>
        </authorList>
    </citation>
    <scope>NUCLEOTIDE SEQUENCE [LARGE SCALE GENOMIC DNA]</scope>
    <source>
        <strain evidence="8 11">RST16</strain>
        <strain evidence="9 10">RST8</strain>
    </source>
</reference>
<dbReference type="Gene3D" id="1.10.10.10">
    <property type="entry name" value="Winged helix-like DNA-binding domain superfamily/Winged helix DNA-binding domain"/>
    <property type="match status" value="2"/>
</dbReference>
<evidence type="ECO:0000259" key="6">
    <source>
        <dbReference type="Pfam" id="PF02631"/>
    </source>
</evidence>
<evidence type="ECO:0000256" key="4">
    <source>
        <dbReference type="ARBA" id="ARBA00022490"/>
    </source>
</evidence>
<dbReference type="InterPro" id="IPR053926">
    <property type="entry name" value="RecX_HTH_1st"/>
</dbReference>
<dbReference type="Pfam" id="PF21982">
    <property type="entry name" value="RecX_HTH1"/>
    <property type="match status" value="1"/>
</dbReference>
<dbReference type="PANTHER" id="PTHR33602:SF1">
    <property type="entry name" value="REGULATORY PROTEIN RECX FAMILY PROTEIN"/>
    <property type="match status" value="1"/>
</dbReference>
<proteinExistence type="inferred from homology"/>
<dbReference type="GO" id="GO:0006282">
    <property type="term" value="P:regulation of DNA repair"/>
    <property type="evidence" value="ECO:0007669"/>
    <property type="project" value="InterPro"/>
</dbReference>
<comment type="similarity">
    <text evidence="2">Belongs to the RecX family.</text>
</comment>
<evidence type="ECO:0000256" key="5">
    <source>
        <dbReference type="SAM" id="MobiDB-lite"/>
    </source>
</evidence>
<feature type="domain" description="RecX second three-helical" evidence="6">
    <location>
        <begin position="130"/>
        <end position="168"/>
    </location>
</feature>
<evidence type="ECO:0000259" key="7">
    <source>
        <dbReference type="Pfam" id="PF21982"/>
    </source>
</evidence>
<feature type="domain" description="RecX first three-helical" evidence="7">
    <location>
        <begin position="84"/>
        <end position="123"/>
    </location>
</feature>
<sequence length="229" mass="24253">MGIAGGSIDGGSIDCGLADGGFGQRKERSESDCGSGPRRDAQGSGTKRRGMKRRVPVRGGFGAPHSGVAVVRAELEDPGDADACREAALSLLDAAPRSSGALTDRLVEKGYDSATVNQVIVRLKELGLLDDDAYAQFVIRSCASRMMGARGAAQELSRKGVDRALAARVVAEASEAGVFEECAWELGRQVARRTEGLDRDVRLRRFWSAGGRKGHAPDVLSAIAHELFQ</sequence>
<dbReference type="InterPro" id="IPR053924">
    <property type="entry name" value="RecX_HTH_2nd"/>
</dbReference>
<feature type="compositionally biased region" description="Basic residues" evidence="5">
    <location>
        <begin position="46"/>
        <end position="56"/>
    </location>
</feature>